<dbReference type="Pfam" id="PF21307">
    <property type="entry name" value="Glyco_hydro_95_C"/>
    <property type="match status" value="1"/>
</dbReference>
<name>A0ABV8VUC7_9BACI</name>
<proteinExistence type="predicted"/>
<dbReference type="InterPro" id="IPR027414">
    <property type="entry name" value="GH95_N_dom"/>
</dbReference>
<dbReference type="Gene3D" id="1.50.10.10">
    <property type="match status" value="1"/>
</dbReference>
<evidence type="ECO:0000313" key="5">
    <source>
        <dbReference type="Proteomes" id="UP001595880"/>
    </source>
</evidence>
<feature type="domain" description="Glycosyl hydrolase family 95 catalytic" evidence="3">
    <location>
        <begin position="262"/>
        <end position="666"/>
    </location>
</feature>
<dbReference type="InterPro" id="IPR016518">
    <property type="entry name" value="Alpha-L-fucosidase"/>
</dbReference>
<gene>
    <name evidence="4" type="ORF">ACFOZ1_02475</name>
</gene>
<evidence type="ECO:0000259" key="2">
    <source>
        <dbReference type="Pfam" id="PF21307"/>
    </source>
</evidence>
<protein>
    <submittedName>
        <fullName evidence="4">Glycoside hydrolase N-terminal domain-containing protein</fullName>
    </submittedName>
</protein>
<comment type="caution">
    <text evidence="4">The sequence shown here is derived from an EMBL/GenBank/DDBJ whole genome shotgun (WGS) entry which is preliminary data.</text>
</comment>
<dbReference type="Proteomes" id="UP001595880">
    <property type="component" value="Unassembled WGS sequence"/>
</dbReference>
<keyword evidence="5" id="KW-1185">Reference proteome</keyword>
<dbReference type="InterPro" id="IPR012341">
    <property type="entry name" value="6hp_glycosidase-like_sf"/>
</dbReference>
<dbReference type="InterPro" id="IPR054363">
    <property type="entry name" value="GH95_cat"/>
</dbReference>
<dbReference type="RefSeq" id="WP_390195470.1">
    <property type="nucleotide sequence ID" value="NZ_JBHSDV010000001.1"/>
</dbReference>
<sequence>MERSNGGVWYDKPAANWNEALPIGNGRLGGMVFGNVKNERIQLNEDSVWYGGPRNRINPDAQTNLQTIRQLLANGQIKEAEELAKLSLSGVPSCQRHYEPLGSLFIENDGLDEYSDYRRELDLHEAIISTTFRVGNVSYNREVFTTYPDQMLVMRVTASKPQAISMKVYLDRGNTRNVDEIIKRDASSIVMTGETGGKDGVGFAVLAKAIVEDGECETIGNRIRIKNATNVTILLSAATTFRYENVIAQCENVIYNVASMDYLTLKKRHVNDYQQLFHRVQLRLDEDDSSQNYLPMNERLERLSDGEVDTGLIATYFHFGRYLMIASSRPNSLPITLQGIWNDLMLPPWDSKYTININLQMNYWPVEVCNLAECHLPLFELIERMRETGRQTAKQMYGCRGFAAHHNTDIWADTAPQDIYPPASYWPMGAAWLSLHLWEHYLYTNDKEFLAKAYETMKEAALFFVDFLVENKDGLLITTPSVSPENTYLLPNGEKGTLCEAPTMDSQIIRALFTACIKTSEILDVDEEYSQLLISKRRKLPETKIGRYGQIQEWLVDYEEEEQGHRHISHLFGLYPSNEISPIMRPILAKAAEVTLQRRLAAGGGHTGWSRAWIINMWARLHNGDKALENIQALLQSSTLPNLFDNHPPFQIDGNFGGTAGIIEMIVQSHLNEIHLLPAIPEQLAKGYVKGIKLRGGFELEMKWNHHRVEFAKIRAINSGLVQIRISSCEEVVMNKEVILPIEPDVFLLEVEANEVVTFVCR</sequence>
<keyword evidence="4" id="KW-0378">Hydrolase</keyword>
<reference evidence="5" key="1">
    <citation type="journal article" date="2019" name="Int. J. Syst. Evol. Microbiol.">
        <title>The Global Catalogue of Microorganisms (GCM) 10K type strain sequencing project: providing services to taxonomists for standard genome sequencing and annotation.</title>
        <authorList>
            <consortium name="The Broad Institute Genomics Platform"/>
            <consortium name="The Broad Institute Genome Sequencing Center for Infectious Disease"/>
            <person name="Wu L."/>
            <person name="Ma J."/>
        </authorList>
    </citation>
    <scope>NUCLEOTIDE SEQUENCE [LARGE SCALE GENOMIC DNA]</scope>
    <source>
        <strain evidence="5">KACC 14058</strain>
    </source>
</reference>
<dbReference type="Pfam" id="PF14498">
    <property type="entry name" value="Glyco_hyd_65N_2"/>
    <property type="match status" value="1"/>
</dbReference>
<dbReference type="SUPFAM" id="SSF48208">
    <property type="entry name" value="Six-hairpin glycosidases"/>
    <property type="match status" value="1"/>
</dbReference>
<evidence type="ECO:0000313" key="4">
    <source>
        <dbReference type="EMBL" id="MFC4386666.1"/>
    </source>
</evidence>
<feature type="domain" description="Alpha fucosidase A-like C-terminal" evidence="2">
    <location>
        <begin position="668"/>
        <end position="731"/>
    </location>
</feature>
<dbReference type="EMBL" id="JBHSDV010000001">
    <property type="protein sequence ID" value="MFC4386666.1"/>
    <property type="molecule type" value="Genomic_DNA"/>
</dbReference>
<dbReference type="Pfam" id="PF22124">
    <property type="entry name" value="Glyco_hydro_95_cat"/>
    <property type="match status" value="1"/>
</dbReference>
<organism evidence="4 5">
    <name type="scientific">Gracilibacillus marinus</name>
    <dbReference type="NCBI Taxonomy" id="630535"/>
    <lineage>
        <taxon>Bacteria</taxon>
        <taxon>Bacillati</taxon>
        <taxon>Bacillota</taxon>
        <taxon>Bacilli</taxon>
        <taxon>Bacillales</taxon>
        <taxon>Bacillaceae</taxon>
        <taxon>Gracilibacillus</taxon>
    </lineage>
</organism>
<evidence type="ECO:0000259" key="3">
    <source>
        <dbReference type="Pfam" id="PF22124"/>
    </source>
</evidence>
<dbReference type="PIRSF" id="PIRSF007663">
    <property type="entry name" value="UCP007663"/>
    <property type="match status" value="1"/>
</dbReference>
<dbReference type="InterPro" id="IPR049053">
    <property type="entry name" value="AFCA-like_C"/>
</dbReference>
<dbReference type="PANTHER" id="PTHR31084:SF0">
    <property type="entry name" value="ALPHA-L-FUCOSIDASE 2"/>
    <property type="match status" value="1"/>
</dbReference>
<feature type="domain" description="Glycosyl hydrolase family 95 N-terminal" evidence="1">
    <location>
        <begin position="9"/>
        <end position="242"/>
    </location>
</feature>
<dbReference type="GO" id="GO:0016787">
    <property type="term" value="F:hydrolase activity"/>
    <property type="evidence" value="ECO:0007669"/>
    <property type="project" value="UniProtKB-KW"/>
</dbReference>
<evidence type="ECO:0000259" key="1">
    <source>
        <dbReference type="Pfam" id="PF14498"/>
    </source>
</evidence>
<dbReference type="InterPro" id="IPR008928">
    <property type="entry name" value="6-hairpin_glycosidase_sf"/>
</dbReference>
<accession>A0ABV8VUC7</accession>
<dbReference type="PANTHER" id="PTHR31084">
    <property type="entry name" value="ALPHA-L-FUCOSIDASE 2"/>
    <property type="match status" value="1"/>
</dbReference>